<keyword evidence="3" id="KW-1185">Reference proteome</keyword>
<dbReference type="RefSeq" id="WP_345317111.1">
    <property type="nucleotide sequence ID" value="NZ_BAABLF010000014.1"/>
</dbReference>
<keyword evidence="1" id="KW-0812">Transmembrane</keyword>
<keyword evidence="1" id="KW-0472">Membrane</keyword>
<accession>A0ABP9SA43</accession>
<gene>
    <name evidence="2" type="ORF">GCM10025772_21930</name>
</gene>
<evidence type="ECO:0000313" key="3">
    <source>
        <dbReference type="Proteomes" id="UP001501600"/>
    </source>
</evidence>
<evidence type="ECO:0000256" key="1">
    <source>
        <dbReference type="SAM" id="Phobius"/>
    </source>
</evidence>
<proteinExistence type="predicted"/>
<sequence>MTQSYCPAARLHAWARPLVVTLSAVGAWNQSVILAGLGVIALSALIWHSLKGGETDSRMLNSERGMVAEQGRMEHCLTALAALLLVTVLLHLLWMHQLRLALMIATTASCTKVVWNILHVGKPGFSASITTLAGLTSLMLATSV</sequence>
<protein>
    <submittedName>
        <fullName evidence="2">Uncharacterized protein</fullName>
    </submittedName>
</protein>
<comment type="caution">
    <text evidence="2">The sequence shown here is derived from an EMBL/GenBank/DDBJ whole genome shotgun (WGS) entry which is preliminary data.</text>
</comment>
<feature type="transmembrane region" description="Helical" evidence="1">
    <location>
        <begin position="76"/>
        <end position="94"/>
    </location>
</feature>
<evidence type="ECO:0000313" key="2">
    <source>
        <dbReference type="EMBL" id="GAA5192528.1"/>
    </source>
</evidence>
<keyword evidence="1" id="KW-1133">Transmembrane helix</keyword>
<dbReference type="Proteomes" id="UP001501600">
    <property type="component" value="Unassembled WGS sequence"/>
</dbReference>
<organism evidence="2 3">
    <name type="scientific">Ferrimonas gelatinilytica</name>
    <dbReference type="NCBI Taxonomy" id="1255257"/>
    <lineage>
        <taxon>Bacteria</taxon>
        <taxon>Pseudomonadati</taxon>
        <taxon>Pseudomonadota</taxon>
        <taxon>Gammaproteobacteria</taxon>
        <taxon>Alteromonadales</taxon>
        <taxon>Ferrimonadaceae</taxon>
        <taxon>Ferrimonas</taxon>
    </lineage>
</organism>
<feature type="transmembrane region" description="Helical" evidence="1">
    <location>
        <begin position="27"/>
        <end position="50"/>
    </location>
</feature>
<dbReference type="EMBL" id="BAABLF010000014">
    <property type="protein sequence ID" value="GAA5192528.1"/>
    <property type="molecule type" value="Genomic_DNA"/>
</dbReference>
<reference evidence="3" key="1">
    <citation type="journal article" date="2019" name="Int. J. Syst. Evol. Microbiol.">
        <title>The Global Catalogue of Microorganisms (GCM) 10K type strain sequencing project: providing services to taxonomists for standard genome sequencing and annotation.</title>
        <authorList>
            <consortium name="The Broad Institute Genomics Platform"/>
            <consortium name="The Broad Institute Genome Sequencing Center for Infectious Disease"/>
            <person name="Wu L."/>
            <person name="Ma J."/>
        </authorList>
    </citation>
    <scope>NUCLEOTIDE SEQUENCE [LARGE SCALE GENOMIC DNA]</scope>
    <source>
        <strain evidence="3">JCM 18720</strain>
    </source>
</reference>
<name>A0ABP9SA43_9GAMM</name>